<dbReference type="RefSeq" id="WP_146314987.1">
    <property type="nucleotide sequence ID" value="NZ_VCQV01000002.1"/>
</dbReference>
<dbReference type="OrthoDB" id="1650177at2"/>
<dbReference type="Pfam" id="PF13416">
    <property type="entry name" value="SBP_bac_8"/>
    <property type="match status" value="1"/>
</dbReference>
<dbReference type="InterPro" id="IPR006311">
    <property type="entry name" value="TAT_signal"/>
</dbReference>
<dbReference type="SUPFAM" id="SSF53850">
    <property type="entry name" value="Periplasmic binding protein-like II"/>
    <property type="match status" value="1"/>
</dbReference>
<dbReference type="PANTHER" id="PTHR43649:SF12">
    <property type="entry name" value="DIACETYLCHITOBIOSE BINDING PROTEIN DASA"/>
    <property type="match status" value="1"/>
</dbReference>
<keyword evidence="2" id="KW-1185">Reference proteome</keyword>
<evidence type="ECO:0000313" key="1">
    <source>
        <dbReference type="EMBL" id="TWP38584.1"/>
    </source>
</evidence>
<dbReference type="PROSITE" id="PS51318">
    <property type="entry name" value="TAT"/>
    <property type="match status" value="1"/>
</dbReference>
<dbReference type="Proteomes" id="UP000320244">
    <property type="component" value="Unassembled WGS sequence"/>
</dbReference>
<dbReference type="InterPro" id="IPR050490">
    <property type="entry name" value="Bact_solute-bd_prot1"/>
</dbReference>
<dbReference type="Gene3D" id="3.40.190.10">
    <property type="entry name" value="Periplasmic binding protein-like II"/>
    <property type="match status" value="1"/>
</dbReference>
<dbReference type="PANTHER" id="PTHR43649">
    <property type="entry name" value="ARABINOSE-BINDING PROTEIN-RELATED"/>
    <property type="match status" value="1"/>
</dbReference>
<sequence>MAGVQRDSTKSGLILPRRNFLVGTGLFAAAATGLTACAGGTSAGSPSAAASSSGGGGSGPKAIKILLWSHFVPSYDTWFDKWAKAWGSKNGVSVTVDHINQADLPARTAAEFSAGAGHDLIEWITPPSAYEPSVHDMADVVSEAVKKFGAQIPFCKLSSYNPHTGKYYGFCHTWTPDPGDYRKSLWTGIGMPTGPSSWADLLTGGAEIKAKRGVRMGIGMSSEVDSNMAARALIWSYGGAVQDVNENVTLNSPETIQAVEYMANLFKQTMTAEVFSWTAASNNQGLVAGQLSYILNSISAYRSAQTGNPNVAKDIFFTPALKGPSGTAIASQHVVRSYIMPKWAANVDSCKQFLMDLVGAAHDSVDQSQLYDFPAFKNPTVTTTLDGWLKSDPYKSDPPDKLALLATSEKWSTNVGHPGPANPAIGEIFDTNILPTMMADVARGKSSAKSAVASATQQCETVFKKWRKQKLVGGTK</sequence>
<reference evidence="1 2" key="2">
    <citation type="submission" date="2019-08" db="EMBL/GenBank/DDBJ databases">
        <title>Jejuicoccus antrihumi gen. nov., sp. nov., a new member of the family Dermacoccaceae isolated from a cave.</title>
        <authorList>
            <person name="Schumann P."/>
            <person name="Kim I.S."/>
        </authorList>
    </citation>
    <scope>NUCLEOTIDE SEQUENCE [LARGE SCALE GENOMIC DNA]</scope>
    <source>
        <strain evidence="1 2">C5-26</strain>
    </source>
</reference>
<evidence type="ECO:0000313" key="2">
    <source>
        <dbReference type="Proteomes" id="UP000320244"/>
    </source>
</evidence>
<protein>
    <submittedName>
        <fullName evidence="1">Extracellular solute-binding protein</fullName>
    </submittedName>
</protein>
<gene>
    <name evidence="1" type="ORF">FGL98_02000</name>
</gene>
<dbReference type="EMBL" id="VCQV01000002">
    <property type="protein sequence ID" value="TWP38584.1"/>
    <property type="molecule type" value="Genomic_DNA"/>
</dbReference>
<organism evidence="1 2">
    <name type="scientific">Leekyejoonella antrihumi</name>
    <dbReference type="NCBI Taxonomy" id="1660198"/>
    <lineage>
        <taxon>Bacteria</taxon>
        <taxon>Bacillati</taxon>
        <taxon>Actinomycetota</taxon>
        <taxon>Actinomycetes</taxon>
        <taxon>Micrococcales</taxon>
        <taxon>Dermacoccaceae</taxon>
        <taxon>Leekyejoonella</taxon>
    </lineage>
</organism>
<reference evidence="1 2" key="1">
    <citation type="submission" date="2019-05" db="EMBL/GenBank/DDBJ databases">
        <authorList>
            <person name="Lee S.D."/>
        </authorList>
    </citation>
    <scope>NUCLEOTIDE SEQUENCE [LARGE SCALE GENOMIC DNA]</scope>
    <source>
        <strain evidence="1 2">C5-26</strain>
    </source>
</reference>
<proteinExistence type="predicted"/>
<dbReference type="InterPro" id="IPR006059">
    <property type="entry name" value="SBP"/>
</dbReference>
<name>A0A563E9W5_9MICO</name>
<accession>A0A563E9W5</accession>
<dbReference type="AlphaFoldDB" id="A0A563E9W5"/>
<comment type="caution">
    <text evidence="1">The sequence shown here is derived from an EMBL/GenBank/DDBJ whole genome shotgun (WGS) entry which is preliminary data.</text>
</comment>